<keyword evidence="3" id="KW-1185">Reference proteome</keyword>
<dbReference type="AlphaFoldDB" id="A0AAV4SWR1"/>
<gene>
    <name evidence="2" type="ORF">CDAR_618481</name>
</gene>
<reference evidence="2 3" key="1">
    <citation type="submission" date="2021-06" db="EMBL/GenBank/DDBJ databases">
        <title>Caerostris darwini draft genome.</title>
        <authorList>
            <person name="Kono N."/>
            <person name="Arakawa K."/>
        </authorList>
    </citation>
    <scope>NUCLEOTIDE SEQUENCE [LARGE SCALE GENOMIC DNA]</scope>
</reference>
<feature type="compositionally biased region" description="Basic residues" evidence="1">
    <location>
        <begin position="23"/>
        <end position="39"/>
    </location>
</feature>
<accession>A0AAV4SWR1</accession>
<comment type="caution">
    <text evidence="2">The sequence shown here is derived from an EMBL/GenBank/DDBJ whole genome shotgun (WGS) entry which is preliminary data.</text>
</comment>
<name>A0AAV4SWR1_9ARAC</name>
<dbReference type="EMBL" id="BPLQ01008381">
    <property type="protein sequence ID" value="GIY36920.1"/>
    <property type="molecule type" value="Genomic_DNA"/>
</dbReference>
<evidence type="ECO:0000256" key="1">
    <source>
        <dbReference type="SAM" id="MobiDB-lite"/>
    </source>
</evidence>
<sequence>MSQIHEKNLQALTQGYSTYYRKGKSCGRTRRKNRKKNIRRAPSNPKRPFIRPDIAYYPVIWAKRRNVIHQAIDYHREFFEIGMLLMLYTSYVSIDWVMIGHVARLHQGRQTGQRFV</sequence>
<organism evidence="2 3">
    <name type="scientific">Caerostris darwini</name>
    <dbReference type="NCBI Taxonomy" id="1538125"/>
    <lineage>
        <taxon>Eukaryota</taxon>
        <taxon>Metazoa</taxon>
        <taxon>Ecdysozoa</taxon>
        <taxon>Arthropoda</taxon>
        <taxon>Chelicerata</taxon>
        <taxon>Arachnida</taxon>
        <taxon>Araneae</taxon>
        <taxon>Araneomorphae</taxon>
        <taxon>Entelegynae</taxon>
        <taxon>Araneoidea</taxon>
        <taxon>Araneidae</taxon>
        <taxon>Caerostris</taxon>
    </lineage>
</organism>
<protein>
    <submittedName>
        <fullName evidence="2">Uncharacterized protein</fullName>
    </submittedName>
</protein>
<evidence type="ECO:0000313" key="2">
    <source>
        <dbReference type="EMBL" id="GIY36920.1"/>
    </source>
</evidence>
<evidence type="ECO:0000313" key="3">
    <source>
        <dbReference type="Proteomes" id="UP001054837"/>
    </source>
</evidence>
<proteinExistence type="predicted"/>
<dbReference type="Proteomes" id="UP001054837">
    <property type="component" value="Unassembled WGS sequence"/>
</dbReference>
<feature type="region of interest" description="Disordered" evidence="1">
    <location>
        <begin position="23"/>
        <end position="48"/>
    </location>
</feature>